<proteinExistence type="predicted"/>
<reference evidence="1" key="1">
    <citation type="submission" date="2021-02" db="EMBL/GenBank/DDBJ databases">
        <authorList>
            <person name="Bekaert M."/>
        </authorList>
    </citation>
    <scope>NUCLEOTIDE SEQUENCE</scope>
    <source>
        <strain evidence="1">IoA-00</strain>
    </source>
</reference>
<gene>
    <name evidence="1" type="ORF">LSAA_11851</name>
</gene>
<organism evidence="1 2">
    <name type="scientific">Lepeophtheirus salmonis</name>
    <name type="common">Salmon louse</name>
    <name type="synonym">Caligus salmonis</name>
    <dbReference type="NCBI Taxonomy" id="72036"/>
    <lineage>
        <taxon>Eukaryota</taxon>
        <taxon>Metazoa</taxon>
        <taxon>Ecdysozoa</taxon>
        <taxon>Arthropoda</taxon>
        <taxon>Crustacea</taxon>
        <taxon>Multicrustacea</taxon>
        <taxon>Hexanauplia</taxon>
        <taxon>Copepoda</taxon>
        <taxon>Siphonostomatoida</taxon>
        <taxon>Caligidae</taxon>
        <taxon>Lepeophtheirus</taxon>
    </lineage>
</organism>
<sequence length="267" mass="29953">MFEPPIKYTITPTPHKNDSEYDDPDFVSSQNNLGFVCEESNSQIGLVPTLNNDILFTSEEYDSKSFDEISLSKEMDSRSKEILQSYQLTTSGNNDNRLKEEHIDHLSKDESFHGATSSSEDSCLPESIPSIHPLPKEDSESVLSSESYEEAIDFRYNNKAFLGSEPPFPILSFHYKTEIIGEVNGVCSLNSSHEELSNYVQTSQLTLFDRCMGLELGENDDVLKMSSFQYVLGDSSSVHSSKSSESISHINLTNTQSEISEEVQTRL</sequence>
<dbReference type="Proteomes" id="UP000675881">
    <property type="component" value="Chromosome 6"/>
</dbReference>
<accession>A0A7R8D3V2</accession>
<protein>
    <submittedName>
        <fullName evidence="1">(salmon louse) hypothetical protein</fullName>
    </submittedName>
</protein>
<keyword evidence="2" id="KW-1185">Reference proteome</keyword>
<dbReference type="EMBL" id="HG994585">
    <property type="protein sequence ID" value="CAF2987955.1"/>
    <property type="molecule type" value="Genomic_DNA"/>
</dbReference>
<evidence type="ECO:0000313" key="1">
    <source>
        <dbReference type="EMBL" id="CAF2987955.1"/>
    </source>
</evidence>
<name>A0A7R8D3V2_LEPSM</name>
<evidence type="ECO:0000313" key="2">
    <source>
        <dbReference type="Proteomes" id="UP000675881"/>
    </source>
</evidence>
<dbReference type="AlphaFoldDB" id="A0A7R8D3V2"/>